<dbReference type="InParanoid" id="Q6BVS8"/>
<gene>
    <name evidence="1" type="ordered locus">DEHA2C00198g</name>
</gene>
<dbReference type="HOGENOM" id="CLU_1749578_0_0_1"/>
<dbReference type="RefSeq" id="XP_457691.1">
    <property type="nucleotide sequence ID" value="XM_457691.1"/>
</dbReference>
<name>Q6BVS8_DEBHA</name>
<evidence type="ECO:0000313" key="1">
    <source>
        <dbReference type="EMBL" id="CAG85707.1"/>
    </source>
</evidence>
<dbReference type="OrthoDB" id="4024728at2759"/>
<protein>
    <submittedName>
        <fullName evidence="1">DEHA2C00198p</fullName>
    </submittedName>
</protein>
<dbReference type="KEGG" id="dha:DEHA2C00198g"/>
<organism evidence="1 2">
    <name type="scientific">Debaryomyces hansenii (strain ATCC 36239 / CBS 767 / BCRC 21394 / JCM 1990 / NBRC 0083 / IGC 2968)</name>
    <name type="common">Yeast</name>
    <name type="synonym">Torulaspora hansenii</name>
    <dbReference type="NCBI Taxonomy" id="284592"/>
    <lineage>
        <taxon>Eukaryota</taxon>
        <taxon>Fungi</taxon>
        <taxon>Dikarya</taxon>
        <taxon>Ascomycota</taxon>
        <taxon>Saccharomycotina</taxon>
        <taxon>Pichiomycetes</taxon>
        <taxon>Debaryomycetaceae</taxon>
        <taxon>Debaryomyces</taxon>
    </lineage>
</organism>
<proteinExistence type="predicted"/>
<sequence>MMPADTSNGTQLGIYYEDNVVNLDKRYVWWFLTAAKLIDAGLALYELATSCQGWSSGGANAKIGCVHGALSTAFTVAGDGWYAWNKYIEIGNQLISLGKRDSATNYQSHLEYWGYYVKITNLPAALVYTLDGELHYSDSGETPVLLTYS</sequence>
<dbReference type="GeneID" id="2900648"/>
<dbReference type="VEuPathDB" id="FungiDB:DEHA2C00198g"/>
<accession>Q6BVS8</accession>
<reference evidence="1 2" key="1">
    <citation type="journal article" date="2004" name="Nature">
        <title>Genome evolution in yeasts.</title>
        <authorList>
            <consortium name="Genolevures"/>
            <person name="Dujon B."/>
            <person name="Sherman D."/>
            <person name="Fischer G."/>
            <person name="Durrens P."/>
            <person name="Casaregola S."/>
            <person name="Lafontaine I."/>
            <person name="de Montigny J."/>
            <person name="Marck C."/>
            <person name="Neuveglise C."/>
            <person name="Talla E."/>
            <person name="Goffard N."/>
            <person name="Frangeul L."/>
            <person name="Aigle M."/>
            <person name="Anthouard V."/>
            <person name="Babour A."/>
            <person name="Barbe V."/>
            <person name="Barnay S."/>
            <person name="Blanchin S."/>
            <person name="Beckerich J.M."/>
            <person name="Beyne E."/>
            <person name="Bleykasten C."/>
            <person name="Boisrame A."/>
            <person name="Boyer J."/>
            <person name="Cattolico L."/>
            <person name="Confanioleri F."/>
            <person name="de Daruvar A."/>
            <person name="Despons L."/>
            <person name="Fabre E."/>
            <person name="Fairhead C."/>
            <person name="Ferry-Dumazet H."/>
            <person name="Groppi A."/>
            <person name="Hantraye F."/>
            <person name="Hennequin C."/>
            <person name="Jauniaux N."/>
            <person name="Joyet P."/>
            <person name="Kachouri R."/>
            <person name="Kerrest A."/>
            <person name="Koszul R."/>
            <person name="Lemaire M."/>
            <person name="Lesur I."/>
            <person name="Ma L."/>
            <person name="Muller H."/>
            <person name="Nicaud J.M."/>
            <person name="Nikolski M."/>
            <person name="Oztas S."/>
            <person name="Ozier-Kalogeropoulos O."/>
            <person name="Pellenz S."/>
            <person name="Potier S."/>
            <person name="Richard G.F."/>
            <person name="Straub M.L."/>
            <person name="Suleau A."/>
            <person name="Swennene D."/>
            <person name="Tekaia F."/>
            <person name="Wesolowski-Louvel M."/>
            <person name="Westhof E."/>
            <person name="Wirth B."/>
            <person name="Zeniou-Meyer M."/>
            <person name="Zivanovic I."/>
            <person name="Bolotin-Fukuhara M."/>
            <person name="Thierry A."/>
            <person name="Bouchier C."/>
            <person name="Caudron B."/>
            <person name="Scarpelli C."/>
            <person name="Gaillardin C."/>
            <person name="Weissenbach J."/>
            <person name="Wincker P."/>
            <person name="Souciet J.L."/>
        </authorList>
    </citation>
    <scope>NUCLEOTIDE SEQUENCE [LARGE SCALE GENOMIC DNA]</scope>
    <source>
        <strain evidence="2">ATCC 36239 / CBS 767 / BCRC 21394 / JCM 1990 / NBRC 0083 / IGC 2968</strain>
    </source>
</reference>
<keyword evidence="2" id="KW-1185">Reference proteome</keyword>
<dbReference type="EMBL" id="CR382135">
    <property type="protein sequence ID" value="CAG85707.1"/>
    <property type="molecule type" value="Genomic_DNA"/>
</dbReference>
<dbReference type="AlphaFoldDB" id="Q6BVS8"/>
<dbReference type="Proteomes" id="UP000000599">
    <property type="component" value="Chromosome C"/>
</dbReference>
<evidence type="ECO:0000313" key="2">
    <source>
        <dbReference type="Proteomes" id="UP000000599"/>
    </source>
</evidence>